<organism evidence="1 2">
    <name type="scientific">Butyricicoccus faecihominis</name>
    <dbReference type="NCBI Taxonomy" id="1712515"/>
    <lineage>
        <taxon>Bacteria</taxon>
        <taxon>Bacillati</taxon>
        <taxon>Bacillota</taxon>
        <taxon>Clostridia</taxon>
        <taxon>Eubacteriales</taxon>
        <taxon>Butyricicoccaceae</taxon>
        <taxon>Butyricicoccus</taxon>
    </lineage>
</organism>
<accession>A0ABQ1DZ06</accession>
<comment type="caution">
    <text evidence="1">The sequence shown here is derived from an EMBL/GenBank/DDBJ whole genome shotgun (WGS) entry which is preliminary data.</text>
</comment>
<reference evidence="1 2" key="1">
    <citation type="submission" date="2020-06" db="EMBL/GenBank/DDBJ databases">
        <title>Characterization of fructooligosaccharide metabolism and fructooligosaccharide-degrading enzymes in human commensal butyrate producers.</title>
        <authorList>
            <person name="Tanno H."/>
            <person name="Fujii T."/>
            <person name="Hirano K."/>
            <person name="Maeno S."/>
            <person name="Tonozuka T."/>
            <person name="Sakamoto M."/>
            <person name="Ohkuma M."/>
            <person name="Tochio T."/>
            <person name="Endo A."/>
        </authorList>
    </citation>
    <scope>NUCLEOTIDE SEQUENCE [LARGE SCALE GENOMIC DNA]</scope>
    <source>
        <strain evidence="1 2">JCM 31056</strain>
    </source>
</reference>
<gene>
    <name evidence="1" type="ORF">BUFA31_11100</name>
</gene>
<protein>
    <recommendedName>
        <fullName evidence="3">Transposon-encoded protein TnpW</fullName>
    </recommendedName>
</protein>
<evidence type="ECO:0000313" key="1">
    <source>
        <dbReference type="EMBL" id="GFO87946.1"/>
    </source>
</evidence>
<dbReference type="Pfam" id="PF14202">
    <property type="entry name" value="TnpW"/>
    <property type="match status" value="1"/>
</dbReference>
<dbReference type="Proteomes" id="UP000620147">
    <property type="component" value="Unassembled WGS sequence"/>
</dbReference>
<dbReference type="RefSeq" id="WP_188886322.1">
    <property type="nucleotide sequence ID" value="NZ_BLYJ01000010.1"/>
</dbReference>
<name>A0ABQ1DZ06_9FIRM</name>
<keyword evidence="2" id="KW-1185">Reference proteome</keyword>
<dbReference type="InterPro" id="IPR026990">
    <property type="entry name" value="TnpW"/>
</dbReference>
<dbReference type="EMBL" id="BLYJ01000010">
    <property type="protein sequence ID" value="GFO87946.1"/>
    <property type="molecule type" value="Genomic_DNA"/>
</dbReference>
<sequence>MDEQREPDLVCERKIKGTTYIVSSFFNPDAKETAAEKMGRIIERELSCQMSE</sequence>
<evidence type="ECO:0000313" key="2">
    <source>
        <dbReference type="Proteomes" id="UP000620147"/>
    </source>
</evidence>
<proteinExistence type="predicted"/>
<evidence type="ECO:0008006" key="3">
    <source>
        <dbReference type="Google" id="ProtNLM"/>
    </source>
</evidence>